<evidence type="ECO:0000313" key="1">
    <source>
        <dbReference type="EMBL" id="QOX62999.1"/>
    </source>
</evidence>
<sequence>MNHRGLQVLVLTIALVMGLFSGCRDETVPAVSEVKVLTMEKGAEVNTAAYLLEHYKTVTYAQLDYVGGNTMHLTYYKDNDGNYCVTEDDSGYTAYRTDFLDFSREKGKSTFTVSARKDLYVSDYLFMVKGSEFTSQTTDTNGNLVCETQADISQDYADQLSESWPATTKDKMVTTTVFAADDFRVLSIDFSLLRPDGSESKIASGVMLYDQELQHTDAVQGYLDAEKCTVTVQMEDGSTRTAEIPKGEAFTWVCDDGYALYLDNLGKTLVPEESDPVQNHETLYCLPKK</sequence>
<keyword evidence="2" id="KW-1185">Reference proteome</keyword>
<protein>
    <submittedName>
        <fullName evidence="1">Uncharacterized protein</fullName>
    </submittedName>
</protein>
<proteinExistence type="predicted"/>
<gene>
    <name evidence="1" type="ORF">FRZ06_06410</name>
</gene>
<dbReference type="Proteomes" id="UP000594014">
    <property type="component" value="Chromosome"/>
</dbReference>
<organism evidence="1 2">
    <name type="scientific">Anoxybacterium hadale</name>
    <dbReference type="NCBI Taxonomy" id="3408580"/>
    <lineage>
        <taxon>Bacteria</taxon>
        <taxon>Bacillati</taxon>
        <taxon>Bacillota</taxon>
        <taxon>Clostridia</taxon>
        <taxon>Peptostreptococcales</taxon>
        <taxon>Anaerovoracaceae</taxon>
        <taxon>Anoxybacterium</taxon>
    </lineage>
</organism>
<accession>A0ACD1A9I9</accession>
<dbReference type="EMBL" id="CP042469">
    <property type="protein sequence ID" value="QOX62999.1"/>
    <property type="molecule type" value="Genomic_DNA"/>
</dbReference>
<reference evidence="1" key="1">
    <citation type="submission" date="2019-08" db="EMBL/GenBank/DDBJ databases">
        <title>Genome sequence of Clostridiales bacterium MT110.</title>
        <authorList>
            <person name="Cao J."/>
        </authorList>
    </citation>
    <scope>NUCLEOTIDE SEQUENCE</scope>
    <source>
        <strain evidence="1">MT110</strain>
    </source>
</reference>
<name>A0ACD1A9I9_9FIRM</name>
<evidence type="ECO:0000313" key="2">
    <source>
        <dbReference type="Proteomes" id="UP000594014"/>
    </source>
</evidence>